<dbReference type="STRING" id="1618436.UV59_C0007G0020"/>
<proteinExistence type="inferred from homology"/>
<organism evidence="8 9">
    <name type="scientific">Candidatus Gottesmanbacteria bacterium GW2011_GWA1_43_11</name>
    <dbReference type="NCBI Taxonomy" id="1618436"/>
    <lineage>
        <taxon>Bacteria</taxon>
        <taxon>Candidatus Gottesmaniibacteriota</taxon>
    </lineage>
</organism>
<dbReference type="InterPro" id="IPR050256">
    <property type="entry name" value="Glycosyltransferase_2"/>
</dbReference>
<comment type="caution">
    <text evidence="8">The sequence shown here is derived from an EMBL/GenBank/DDBJ whole genome shotgun (WGS) entry which is preliminary data.</text>
</comment>
<dbReference type="InterPro" id="IPR029044">
    <property type="entry name" value="Nucleotide-diphossugar_trans"/>
</dbReference>
<keyword evidence="4 8" id="KW-0808">Transferase</keyword>
<dbReference type="Gene3D" id="3.90.550.10">
    <property type="entry name" value="Spore Coat Polysaccharide Biosynthesis Protein SpsA, Chain A"/>
    <property type="match status" value="1"/>
</dbReference>
<evidence type="ECO:0000256" key="4">
    <source>
        <dbReference type="ARBA" id="ARBA00022679"/>
    </source>
</evidence>
<feature type="signal peptide" evidence="6">
    <location>
        <begin position="1"/>
        <end position="23"/>
    </location>
</feature>
<dbReference type="PANTHER" id="PTHR48090">
    <property type="entry name" value="UNDECAPRENYL-PHOSPHATE 4-DEOXY-4-FORMAMIDO-L-ARABINOSE TRANSFERASE-RELATED"/>
    <property type="match status" value="1"/>
</dbReference>
<dbReference type="CDD" id="cd04179">
    <property type="entry name" value="DPM_DPG-synthase_like"/>
    <property type="match status" value="1"/>
</dbReference>
<accession>A0A0G1CIW9</accession>
<dbReference type="SUPFAM" id="SSF53448">
    <property type="entry name" value="Nucleotide-diphospho-sugar transferases"/>
    <property type="match status" value="1"/>
</dbReference>
<comment type="cofactor">
    <cofactor evidence="1">
        <name>Mg(2+)</name>
        <dbReference type="ChEBI" id="CHEBI:18420"/>
    </cofactor>
</comment>
<reference evidence="8 9" key="1">
    <citation type="journal article" date="2015" name="Nature">
        <title>rRNA introns, odd ribosomes, and small enigmatic genomes across a large radiation of phyla.</title>
        <authorList>
            <person name="Brown C.T."/>
            <person name="Hug L.A."/>
            <person name="Thomas B.C."/>
            <person name="Sharon I."/>
            <person name="Castelle C.J."/>
            <person name="Singh A."/>
            <person name="Wilkins M.J."/>
            <person name="Williams K.H."/>
            <person name="Banfield J.F."/>
        </authorList>
    </citation>
    <scope>NUCLEOTIDE SEQUENCE [LARGE SCALE GENOMIC DNA]</scope>
</reference>
<dbReference type="GO" id="GO:0016757">
    <property type="term" value="F:glycosyltransferase activity"/>
    <property type="evidence" value="ECO:0007669"/>
    <property type="project" value="UniProtKB-KW"/>
</dbReference>
<evidence type="ECO:0000256" key="1">
    <source>
        <dbReference type="ARBA" id="ARBA00001946"/>
    </source>
</evidence>
<dbReference type="EMBL" id="LCFB01000007">
    <property type="protein sequence ID" value="KKS85437.1"/>
    <property type="molecule type" value="Genomic_DNA"/>
</dbReference>
<keyword evidence="6" id="KW-0732">Signal</keyword>
<feature type="chain" id="PRO_5002536404" evidence="6">
    <location>
        <begin position="24"/>
        <end position="250"/>
    </location>
</feature>
<name>A0A0G1CIW9_9BACT</name>
<sequence length="250" mass="28103">MIWRNIRWLAALLLILNNMKKSASIIVTAFNEEDNISGAIKSILKAVKGIITDYEILIVNDGSTDQTQNVIEGEIKKNHRIRLINNPVNQGVGTSFRNALMKAHKNYVTVFPGDNDMSSKSLKELCQKMDTADLVIAYPVSQHRSSVRKILSLTFTKFLNILFRQKIKYYNGPFIAKLALLKNLPLKSTGFLVFAEFKLKLISQGYSCVEVPFVHVGRKHGNSKAVSISNLIDVAKTTLFLVIDKTTNQF</sequence>
<protein>
    <submittedName>
        <fullName evidence="8">Glycosyl transferase, group 2 family protein</fullName>
    </submittedName>
</protein>
<dbReference type="PANTHER" id="PTHR48090:SF10">
    <property type="entry name" value="GLUCOSYL-3-PHOSPHOGLYCERATE SYNTHASE"/>
    <property type="match status" value="1"/>
</dbReference>
<evidence type="ECO:0000313" key="9">
    <source>
        <dbReference type="Proteomes" id="UP000034543"/>
    </source>
</evidence>
<dbReference type="Proteomes" id="UP000034543">
    <property type="component" value="Unassembled WGS sequence"/>
</dbReference>
<dbReference type="AlphaFoldDB" id="A0A0G1CIW9"/>
<feature type="domain" description="Glycosyltransferase 2-like" evidence="7">
    <location>
        <begin position="24"/>
        <end position="154"/>
    </location>
</feature>
<evidence type="ECO:0000313" key="8">
    <source>
        <dbReference type="EMBL" id="KKS85437.1"/>
    </source>
</evidence>
<evidence type="ECO:0000259" key="7">
    <source>
        <dbReference type="Pfam" id="PF00535"/>
    </source>
</evidence>
<keyword evidence="3" id="KW-0328">Glycosyltransferase</keyword>
<dbReference type="InterPro" id="IPR001173">
    <property type="entry name" value="Glyco_trans_2-like"/>
</dbReference>
<evidence type="ECO:0000256" key="6">
    <source>
        <dbReference type="SAM" id="SignalP"/>
    </source>
</evidence>
<gene>
    <name evidence="8" type="ORF">UV59_C0007G0020</name>
</gene>
<evidence type="ECO:0000256" key="5">
    <source>
        <dbReference type="ARBA" id="ARBA00022842"/>
    </source>
</evidence>
<comment type="similarity">
    <text evidence="2">Belongs to the glycosyltransferase 2 family.</text>
</comment>
<evidence type="ECO:0000256" key="2">
    <source>
        <dbReference type="ARBA" id="ARBA00006739"/>
    </source>
</evidence>
<keyword evidence="5" id="KW-0460">Magnesium</keyword>
<dbReference type="Pfam" id="PF00535">
    <property type="entry name" value="Glycos_transf_2"/>
    <property type="match status" value="1"/>
</dbReference>
<evidence type="ECO:0000256" key="3">
    <source>
        <dbReference type="ARBA" id="ARBA00022676"/>
    </source>
</evidence>